<evidence type="ECO:0000313" key="3">
    <source>
        <dbReference type="Proteomes" id="UP000199197"/>
    </source>
</evidence>
<evidence type="ECO:0000313" key="2">
    <source>
        <dbReference type="EMBL" id="CUT02595.1"/>
    </source>
</evidence>
<dbReference type="SMART" id="SM00028">
    <property type="entry name" value="TPR"/>
    <property type="match status" value="1"/>
</dbReference>
<accession>A0A0N7MXW7</accession>
<dbReference type="InterPro" id="IPR011990">
    <property type="entry name" value="TPR-like_helical_dom_sf"/>
</dbReference>
<organism evidence="2 3">
    <name type="scientific">Candidatus Chryseopegocella kryptomonas</name>
    <dbReference type="NCBI Taxonomy" id="1633643"/>
    <lineage>
        <taxon>Bacteria</taxon>
        <taxon>Pseudomonadati</taxon>
        <taxon>Candidatus Kryptoniota</taxon>
        <taxon>Candidatus Chryseopegocella</taxon>
    </lineage>
</organism>
<proteinExistence type="predicted"/>
<dbReference type="Proteomes" id="UP000199197">
    <property type="component" value="Unassembled WGS sequence"/>
</dbReference>
<protein>
    <submittedName>
        <fullName evidence="2">Tetratricopeptide repeat</fullName>
    </submittedName>
</protein>
<name>A0A0N7MXW7_9BACT</name>
<dbReference type="EMBL" id="CZVW01000013">
    <property type="protein sequence ID" value="CUT02595.1"/>
    <property type="molecule type" value="Genomic_DNA"/>
</dbReference>
<reference evidence="3" key="1">
    <citation type="submission" date="2015-11" db="EMBL/GenBank/DDBJ databases">
        <authorList>
            <person name="Varghese N."/>
        </authorList>
    </citation>
    <scope>NUCLEOTIDE SEQUENCE [LARGE SCALE GENOMIC DNA]</scope>
    <source>
        <strain evidence="3">JGI-23</strain>
    </source>
</reference>
<dbReference type="Gene3D" id="1.25.40.10">
    <property type="entry name" value="Tetratricopeptide repeat domain"/>
    <property type="match status" value="1"/>
</dbReference>
<dbReference type="PROSITE" id="PS50005">
    <property type="entry name" value="TPR"/>
    <property type="match status" value="1"/>
</dbReference>
<dbReference type="OrthoDB" id="1467230at2"/>
<dbReference type="SUPFAM" id="SSF48452">
    <property type="entry name" value="TPR-like"/>
    <property type="match status" value="1"/>
</dbReference>
<dbReference type="RefSeq" id="WP_092350089.1">
    <property type="nucleotide sequence ID" value="NZ_CZVW01000013.1"/>
</dbReference>
<evidence type="ECO:0000256" key="1">
    <source>
        <dbReference type="PROSITE-ProRule" id="PRU00339"/>
    </source>
</evidence>
<keyword evidence="3" id="KW-1185">Reference proteome</keyword>
<sequence>MKDQKNEVEAFLVELYKFEHDLPYDPMEIEKRFVNMINSFIDKNIGDRPVYLGIEIEPEFGAKYVRVPEGFMFRLYSDLEYKNYDYVPIDVSKRCFDDYSENLVNLIVKMIVNRGIYEFKFGKIEKAKFYFEEALKINPESVEVKLWLERLKGVK</sequence>
<gene>
    <name evidence="2" type="ORF">JGI23_01285</name>
</gene>
<dbReference type="AlphaFoldDB" id="A0A0N7MXW7"/>
<dbReference type="InterPro" id="IPR019734">
    <property type="entry name" value="TPR_rpt"/>
</dbReference>
<keyword evidence="1" id="KW-0802">TPR repeat</keyword>
<feature type="repeat" description="TPR" evidence="1">
    <location>
        <begin position="108"/>
        <end position="141"/>
    </location>
</feature>